<reference evidence="1 2" key="1">
    <citation type="submission" date="2017-06" db="EMBL/GenBank/DDBJ databases">
        <authorList>
            <person name="Kim H.J."/>
            <person name="Triplett B.A."/>
        </authorList>
    </citation>
    <scope>NUCLEOTIDE SEQUENCE [LARGE SCALE GENOMIC DNA]</scope>
    <source>
        <strain evidence="1 2">DSM 29339</strain>
    </source>
</reference>
<proteinExistence type="predicted"/>
<keyword evidence="2" id="KW-1185">Reference proteome</keyword>
<accession>A0A239FIF8</accession>
<sequence length="85" mass="9504">MSLPDYKTEHWTMWFMTGCHIDGLVPPNVVAVPTVYLDVRSKFRASERTLACITAQRLKLDPIFTEALIRVLKGAADGLLSEARA</sequence>
<dbReference type="AlphaFoldDB" id="A0A239FIF8"/>
<dbReference type="RefSeq" id="WP_089232399.1">
    <property type="nucleotide sequence ID" value="NZ_FZOY01000002.1"/>
</dbReference>
<evidence type="ECO:0000313" key="1">
    <source>
        <dbReference type="EMBL" id="SNS56746.1"/>
    </source>
</evidence>
<organism evidence="1 2">
    <name type="scientific">Tropicimonas sediminicola</name>
    <dbReference type="NCBI Taxonomy" id="1031541"/>
    <lineage>
        <taxon>Bacteria</taxon>
        <taxon>Pseudomonadati</taxon>
        <taxon>Pseudomonadota</taxon>
        <taxon>Alphaproteobacteria</taxon>
        <taxon>Rhodobacterales</taxon>
        <taxon>Roseobacteraceae</taxon>
        <taxon>Tropicimonas</taxon>
    </lineage>
</organism>
<protein>
    <submittedName>
        <fullName evidence="1">Uncharacterized protein</fullName>
    </submittedName>
</protein>
<gene>
    <name evidence="1" type="ORF">SAMN05421757_102691</name>
</gene>
<name>A0A239FIF8_9RHOB</name>
<dbReference type="EMBL" id="FZOY01000002">
    <property type="protein sequence ID" value="SNS56746.1"/>
    <property type="molecule type" value="Genomic_DNA"/>
</dbReference>
<evidence type="ECO:0000313" key="2">
    <source>
        <dbReference type="Proteomes" id="UP000198426"/>
    </source>
</evidence>
<dbReference type="Proteomes" id="UP000198426">
    <property type="component" value="Unassembled WGS sequence"/>
</dbReference>